<reference evidence="6" key="1">
    <citation type="journal article" date="2020" name="Fungal Divers.">
        <title>Resolving the Mortierellaceae phylogeny through synthesis of multi-gene phylogenetics and phylogenomics.</title>
        <authorList>
            <person name="Vandepol N."/>
            <person name="Liber J."/>
            <person name="Desiro A."/>
            <person name="Na H."/>
            <person name="Kennedy M."/>
            <person name="Barry K."/>
            <person name="Grigoriev I.V."/>
            <person name="Miller A.N."/>
            <person name="O'Donnell K."/>
            <person name="Stajich J.E."/>
            <person name="Bonito G."/>
        </authorList>
    </citation>
    <scope>NUCLEOTIDE SEQUENCE</scope>
    <source>
        <strain evidence="6">MES-2147</strain>
    </source>
</reference>
<protein>
    <recommendedName>
        <fullName evidence="5">Crinkler effector protein N-terminal domain-containing protein</fullName>
    </recommendedName>
</protein>
<feature type="domain" description="Crinkler effector protein N-terminal" evidence="5">
    <location>
        <begin position="5"/>
        <end position="96"/>
    </location>
</feature>
<dbReference type="GO" id="GO:0005576">
    <property type="term" value="C:extracellular region"/>
    <property type="evidence" value="ECO:0007669"/>
    <property type="project" value="UniProtKB-SubCell"/>
</dbReference>
<keyword evidence="3" id="KW-0964">Secreted</keyword>
<evidence type="ECO:0000313" key="6">
    <source>
        <dbReference type="EMBL" id="KAF9998427.1"/>
    </source>
</evidence>
<evidence type="ECO:0000313" key="7">
    <source>
        <dbReference type="Proteomes" id="UP000749646"/>
    </source>
</evidence>
<name>A0A9P6SSV1_9FUNG</name>
<feature type="region of interest" description="Disordered" evidence="4">
    <location>
        <begin position="298"/>
        <end position="322"/>
    </location>
</feature>
<gene>
    <name evidence="6" type="ORF">BGZ65_006083</name>
</gene>
<dbReference type="AlphaFoldDB" id="A0A9P6SSV1"/>
<accession>A0A9P6SSV1</accession>
<organism evidence="6 7">
    <name type="scientific">Modicella reniformis</name>
    <dbReference type="NCBI Taxonomy" id="1440133"/>
    <lineage>
        <taxon>Eukaryota</taxon>
        <taxon>Fungi</taxon>
        <taxon>Fungi incertae sedis</taxon>
        <taxon>Mucoromycota</taxon>
        <taxon>Mortierellomycotina</taxon>
        <taxon>Mortierellomycetes</taxon>
        <taxon>Mortierellales</taxon>
        <taxon>Mortierellaceae</taxon>
        <taxon>Modicella</taxon>
    </lineage>
</organism>
<comment type="subcellular location">
    <subcellularLocation>
        <location evidence="1">Host cell</location>
    </subcellularLocation>
    <subcellularLocation>
        <location evidence="2">Secreted</location>
    </subcellularLocation>
</comment>
<dbReference type="EMBL" id="JAAAHW010000861">
    <property type="protein sequence ID" value="KAF9998427.1"/>
    <property type="molecule type" value="Genomic_DNA"/>
</dbReference>
<evidence type="ECO:0000256" key="1">
    <source>
        <dbReference type="ARBA" id="ARBA00004340"/>
    </source>
</evidence>
<dbReference type="GO" id="GO:0043657">
    <property type="term" value="C:host cell"/>
    <property type="evidence" value="ECO:0007669"/>
    <property type="project" value="UniProtKB-SubCell"/>
</dbReference>
<keyword evidence="7" id="KW-1185">Reference proteome</keyword>
<dbReference type="Proteomes" id="UP000749646">
    <property type="component" value="Unassembled WGS sequence"/>
</dbReference>
<evidence type="ECO:0000256" key="4">
    <source>
        <dbReference type="SAM" id="MobiDB-lite"/>
    </source>
</evidence>
<comment type="caution">
    <text evidence="6">The sequence shown here is derived from an EMBL/GenBank/DDBJ whole genome shotgun (WGS) entry which is preliminary data.</text>
</comment>
<dbReference type="InterPro" id="IPR045379">
    <property type="entry name" value="Crinkler_N"/>
</dbReference>
<proteinExistence type="predicted"/>
<sequence>MANVLTIWCVVDGESTSRAFKVKLSPTDDVTDLKDRIKEKKPNDFAKVNAVKLTLWKVSLPLTEDEEEPSILLDNLTEKRNLTLGTRLSKCFAGRADTEEDERLSKRIKTAKYIKSVSELRPVHPEKFSHKFYDREILKETATWQTPQGAEHTLNGYQYNPQLYKNQSEGIRIGACIAVASGLVKANIDDLLFDHSVVELSIEKVMQQILHIRRQNNQRTLEAIIIHMDDYQAYINDAQDDGTRTWDQAREHFEKMQKQIGNYMRNCFIPRFLEMLSPKLLQFGSSKKMFLDQFDYSRQTEEDEDGKKRRSKTQALRHHQQQ</sequence>
<dbReference type="OrthoDB" id="2409492at2759"/>
<evidence type="ECO:0000256" key="2">
    <source>
        <dbReference type="ARBA" id="ARBA00004613"/>
    </source>
</evidence>
<evidence type="ECO:0000256" key="3">
    <source>
        <dbReference type="ARBA" id="ARBA00022525"/>
    </source>
</evidence>
<dbReference type="Pfam" id="PF20147">
    <property type="entry name" value="Crinkler"/>
    <property type="match status" value="1"/>
</dbReference>
<evidence type="ECO:0000259" key="5">
    <source>
        <dbReference type="Pfam" id="PF20147"/>
    </source>
</evidence>
<feature type="compositionally biased region" description="Basic residues" evidence="4">
    <location>
        <begin position="308"/>
        <end position="322"/>
    </location>
</feature>